<name>A0ABQ7ESY1_BRACR</name>
<dbReference type="EMBL" id="QGKV02000297">
    <property type="protein sequence ID" value="KAF3606763.1"/>
    <property type="molecule type" value="Genomic_DNA"/>
</dbReference>
<reference evidence="2 3" key="1">
    <citation type="journal article" date="2020" name="BMC Genomics">
        <title>Intraspecific diversification of the crop wild relative Brassica cretica Lam. using demographic model selection.</title>
        <authorList>
            <person name="Kioukis A."/>
            <person name="Michalopoulou V.A."/>
            <person name="Briers L."/>
            <person name="Pirintsos S."/>
            <person name="Studholme D.J."/>
            <person name="Pavlidis P."/>
            <person name="Sarris P.F."/>
        </authorList>
    </citation>
    <scope>NUCLEOTIDE SEQUENCE [LARGE SCALE GENOMIC DNA]</scope>
    <source>
        <strain evidence="3">cv. PFS-1207/04</strain>
    </source>
</reference>
<dbReference type="Proteomes" id="UP000266723">
    <property type="component" value="Unassembled WGS sequence"/>
</dbReference>
<evidence type="ECO:0000313" key="3">
    <source>
        <dbReference type="Proteomes" id="UP000266723"/>
    </source>
</evidence>
<protein>
    <submittedName>
        <fullName evidence="2">Uncharacterized protein</fullName>
    </submittedName>
</protein>
<sequence length="63" mass="7195">MPTPRMYGTDSKMVTTLSFPVIGRDSSGTMSKERTRDTASSSEWRPKRTQEPRYESRSINHGD</sequence>
<gene>
    <name evidence="2" type="ORF">DY000_02050132</name>
</gene>
<accession>A0ABQ7ESY1</accession>
<feature type="region of interest" description="Disordered" evidence="1">
    <location>
        <begin position="18"/>
        <end position="63"/>
    </location>
</feature>
<organism evidence="2 3">
    <name type="scientific">Brassica cretica</name>
    <name type="common">Mustard</name>
    <dbReference type="NCBI Taxonomy" id="69181"/>
    <lineage>
        <taxon>Eukaryota</taxon>
        <taxon>Viridiplantae</taxon>
        <taxon>Streptophyta</taxon>
        <taxon>Embryophyta</taxon>
        <taxon>Tracheophyta</taxon>
        <taxon>Spermatophyta</taxon>
        <taxon>Magnoliopsida</taxon>
        <taxon>eudicotyledons</taxon>
        <taxon>Gunneridae</taxon>
        <taxon>Pentapetalae</taxon>
        <taxon>rosids</taxon>
        <taxon>malvids</taxon>
        <taxon>Brassicales</taxon>
        <taxon>Brassicaceae</taxon>
        <taxon>Brassiceae</taxon>
        <taxon>Brassica</taxon>
    </lineage>
</organism>
<evidence type="ECO:0000256" key="1">
    <source>
        <dbReference type="SAM" id="MobiDB-lite"/>
    </source>
</evidence>
<proteinExistence type="predicted"/>
<evidence type="ECO:0000313" key="2">
    <source>
        <dbReference type="EMBL" id="KAF3606763.1"/>
    </source>
</evidence>
<comment type="caution">
    <text evidence="2">The sequence shown here is derived from an EMBL/GenBank/DDBJ whole genome shotgun (WGS) entry which is preliminary data.</text>
</comment>
<keyword evidence="3" id="KW-1185">Reference proteome</keyword>
<feature type="compositionally biased region" description="Basic and acidic residues" evidence="1">
    <location>
        <begin position="44"/>
        <end position="63"/>
    </location>
</feature>